<evidence type="ECO:0000313" key="3">
    <source>
        <dbReference type="Proteomes" id="UP000199634"/>
    </source>
</evidence>
<dbReference type="Pfam" id="PF18950">
    <property type="entry name" value="DUF5694"/>
    <property type="match status" value="1"/>
</dbReference>
<feature type="chain" id="PRO_5011794402" description="TraB/GumN family protein" evidence="1">
    <location>
        <begin position="23"/>
        <end position="357"/>
    </location>
</feature>
<accession>A0A1H6N038</accession>
<evidence type="ECO:0000256" key="1">
    <source>
        <dbReference type="SAM" id="SignalP"/>
    </source>
</evidence>
<protein>
    <recommendedName>
        <fullName evidence="4">TraB/GumN family protein</fullName>
    </recommendedName>
</protein>
<dbReference type="InterPro" id="IPR043749">
    <property type="entry name" value="DUF5694"/>
</dbReference>
<evidence type="ECO:0000313" key="2">
    <source>
        <dbReference type="EMBL" id="SEI03496.1"/>
    </source>
</evidence>
<evidence type="ECO:0008006" key="4">
    <source>
        <dbReference type="Google" id="ProtNLM"/>
    </source>
</evidence>
<dbReference type="AlphaFoldDB" id="A0A1H6N038"/>
<organism evidence="2 3">
    <name type="scientific">Paenimyroides marinum</name>
    <dbReference type="NCBI Taxonomy" id="1159016"/>
    <lineage>
        <taxon>Bacteria</taxon>
        <taxon>Pseudomonadati</taxon>
        <taxon>Bacteroidota</taxon>
        <taxon>Flavobacteriia</taxon>
        <taxon>Flavobacteriales</taxon>
        <taxon>Flavobacteriaceae</taxon>
        <taxon>Paenimyroides</taxon>
    </lineage>
</organism>
<dbReference type="EMBL" id="FNXE01000076">
    <property type="protein sequence ID" value="SEI03496.1"/>
    <property type="molecule type" value="Genomic_DNA"/>
</dbReference>
<gene>
    <name evidence="2" type="ORF">SAMN02927937_02875</name>
</gene>
<keyword evidence="3" id="KW-1185">Reference proteome</keyword>
<dbReference type="RefSeq" id="WP_143037826.1">
    <property type="nucleotide sequence ID" value="NZ_FNXE01000076.1"/>
</dbReference>
<name>A0A1H6N038_9FLAO</name>
<proteinExistence type="predicted"/>
<keyword evidence="1" id="KW-0732">Signal</keyword>
<sequence>MNTLKVITSFCFAIIFSASTSAQEKIQILVLGTSHYNEEKDSLEYKEVIDKLTDFNPDMVMGEFVSPQEYVSLEPDSYRRKVNDSTFYYYQHLNAAVKPNKKKMEKAAARLVAFPNLHRSRIDLAVQLLNSYDLGNAKYQIYVLEKLKKVHFNKEEAAAYKTMLGGTEKLVQHNLYQNTSEYNAIIFPLMYRLNISGIYPADCQVYDTKWTQAWRIVAYCMHFINRIAEMDDTSEEAKIVKKIRDEKNRIYSESDSLGLYGYRYLNSSFNAEESDLVNFYGGEKLFDFSKNYPEKEVREMIKYWQLRNEGMAANILKQAREKKVKRVLVAAGSAHQKWIVDILEEQPDVVVIGYNDL</sequence>
<reference evidence="2 3" key="1">
    <citation type="submission" date="2016-10" db="EMBL/GenBank/DDBJ databases">
        <authorList>
            <person name="de Groot N.N."/>
        </authorList>
    </citation>
    <scope>NUCLEOTIDE SEQUENCE [LARGE SCALE GENOMIC DNA]</scope>
    <source>
        <strain evidence="2 3">CGMCC 1.10825</strain>
    </source>
</reference>
<dbReference type="STRING" id="1159016.SAMN02927937_02875"/>
<dbReference type="OrthoDB" id="641734at2"/>
<dbReference type="Proteomes" id="UP000199634">
    <property type="component" value="Unassembled WGS sequence"/>
</dbReference>
<feature type="signal peptide" evidence="1">
    <location>
        <begin position="1"/>
        <end position="22"/>
    </location>
</feature>